<dbReference type="STRING" id="1458461.BN1012_Phect3159"/>
<name>X5MPE0_9HYPH</name>
<evidence type="ECO:0000313" key="5">
    <source>
        <dbReference type="EMBL" id="CDO61371.1"/>
    </source>
</evidence>
<organism evidence="5 6">
    <name type="scientific">Candidatus Phaeomarinibacter ectocarpi</name>
    <dbReference type="NCBI Taxonomy" id="1458461"/>
    <lineage>
        <taxon>Bacteria</taxon>
        <taxon>Pseudomonadati</taxon>
        <taxon>Pseudomonadota</taxon>
        <taxon>Alphaproteobacteria</taxon>
        <taxon>Hyphomicrobiales</taxon>
        <taxon>Parvibaculaceae</taxon>
        <taxon>Candidatus Phaeomarinibacter</taxon>
    </lineage>
</organism>
<dbReference type="KEGG" id="pect:BN1012_Phect3159"/>
<evidence type="ECO:0000256" key="1">
    <source>
        <dbReference type="ARBA" id="ARBA00023015"/>
    </source>
</evidence>
<dbReference type="GO" id="GO:0003700">
    <property type="term" value="F:DNA-binding transcription factor activity"/>
    <property type="evidence" value="ECO:0007669"/>
    <property type="project" value="InterPro"/>
</dbReference>
<reference evidence="5 6" key="1">
    <citation type="journal article" date="2014" name="Front. Genet.">
        <title>Genome and metabolic network of "Candidatus Phaeomarinobacter ectocarpi" Ec32, a new candidate genus of Alphaproteobacteria frequently associated with brown algae.</title>
        <authorList>
            <person name="Dittami S.M."/>
            <person name="Barbeyron T."/>
            <person name="Boyen C."/>
            <person name="Cambefort J."/>
            <person name="Collet G."/>
            <person name="Delage L."/>
            <person name="Gobet A."/>
            <person name="Groisillier A."/>
            <person name="Leblanc C."/>
            <person name="Michel G."/>
            <person name="Scornet D."/>
            <person name="Siegel A."/>
            <person name="Tapia J.E."/>
            <person name="Tonon T."/>
        </authorList>
    </citation>
    <scope>NUCLEOTIDE SEQUENCE [LARGE SCALE GENOMIC DNA]</scope>
    <source>
        <strain evidence="5 6">Ec32</strain>
    </source>
</reference>
<dbReference type="PANTHER" id="PTHR33164:SF64">
    <property type="entry name" value="TRANSCRIPTIONAL REGULATOR SLYA"/>
    <property type="match status" value="1"/>
</dbReference>
<keyword evidence="1" id="KW-0805">Transcription regulation</keyword>
<feature type="domain" description="HTH marR-type" evidence="4">
    <location>
        <begin position="25"/>
        <end position="154"/>
    </location>
</feature>
<accession>X5MPE0</accession>
<dbReference type="RefSeq" id="WP_052534823.1">
    <property type="nucleotide sequence ID" value="NZ_HG966617.1"/>
</dbReference>
<dbReference type="InterPro" id="IPR039422">
    <property type="entry name" value="MarR/SlyA-like"/>
</dbReference>
<evidence type="ECO:0000313" key="6">
    <source>
        <dbReference type="Proteomes" id="UP000032160"/>
    </source>
</evidence>
<dbReference type="SUPFAM" id="SSF46785">
    <property type="entry name" value="Winged helix' DNA-binding domain"/>
    <property type="match status" value="1"/>
</dbReference>
<keyword evidence="2" id="KW-0238">DNA-binding</keyword>
<dbReference type="HOGENOM" id="CLU_083287_18_2_5"/>
<keyword evidence="6" id="KW-1185">Reference proteome</keyword>
<dbReference type="EMBL" id="HG966617">
    <property type="protein sequence ID" value="CDO61371.1"/>
    <property type="molecule type" value="Genomic_DNA"/>
</dbReference>
<dbReference type="GO" id="GO:0003677">
    <property type="term" value="F:DNA binding"/>
    <property type="evidence" value="ECO:0007669"/>
    <property type="project" value="UniProtKB-KW"/>
</dbReference>
<dbReference type="AlphaFoldDB" id="X5MPE0"/>
<dbReference type="Gene3D" id="1.10.10.10">
    <property type="entry name" value="Winged helix-like DNA-binding domain superfamily/Winged helix DNA-binding domain"/>
    <property type="match status" value="1"/>
</dbReference>
<dbReference type="SMART" id="SM00347">
    <property type="entry name" value="HTH_MARR"/>
    <property type="match status" value="1"/>
</dbReference>
<dbReference type="InterPro" id="IPR000835">
    <property type="entry name" value="HTH_MarR-typ"/>
</dbReference>
<keyword evidence="3" id="KW-0804">Transcription</keyword>
<protein>
    <recommendedName>
        <fullName evidence="4">HTH marR-type domain-containing protein</fullName>
    </recommendedName>
</protein>
<dbReference type="Pfam" id="PF12802">
    <property type="entry name" value="MarR_2"/>
    <property type="match status" value="1"/>
</dbReference>
<dbReference type="InterPro" id="IPR036388">
    <property type="entry name" value="WH-like_DNA-bd_sf"/>
</dbReference>
<dbReference type="Proteomes" id="UP000032160">
    <property type="component" value="Chromosome I"/>
</dbReference>
<dbReference type="GO" id="GO:0006950">
    <property type="term" value="P:response to stress"/>
    <property type="evidence" value="ECO:0007669"/>
    <property type="project" value="TreeGrafter"/>
</dbReference>
<dbReference type="PROSITE" id="PS50995">
    <property type="entry name" value="HTH_MARR_2"/>
    <property type="match status" value="1"/>
</dbReference>
<dbReference type="OrthoDB" id="582199at2"/>
<sequence>MSDQDTKIPLPLAGPRPDQEEIEEALEFSSLLQEFGRLLSGEYDRRMPMSRGQSAVVALLMENDGRTQTELADDMVMHKVSVGAHVDELVQQGLVERRPHPTDRRSKQVWLTPYFHSVKFLGQGVFTMIHARAIEGVSKKDYDHAVKVLTAMRDNLKKLKDETGG</sequence>
<evidence type="ECO:0000256" key="2">
    <source>
        <dbReference type="ARBA" id="ARBA00023125"/>
    </source>
</evidence>
<evidence type="ECO:0000259" key="4">
    <source>
        <dbReference type="PROSITE" id="PS50995"/>
    </source>
</evidence>
<evidence type="ECO:0000256" key="3">
    <source>
        <dbReference type="ARBA" id="ARBA00023163"/>
    </source>
</evidence>
<gene>
    <name evidence="5" type="ORF">BN1012_Phect3159</name>
</gene>
<proteinExistence type="predicted"/>
<dbReference type="PATRIC" id="fig|1458461.3.peg.3165"/>
<dbReference type="InterPro" id="IPR036390">
    <property type="entry name" value="WH_DNA-bd_sf"/>
</dbReference>
<dbReference type="PANTHER" id="PTHR33164">
    <property type="entry name" value="TRANSCRIPTIONAL REGULATOR, MARR FAMILY"/>
    <property type="match status" value="1"/>
</dbReference>